<protein>
    <submittedName>
        <fullName evidence="1">Uncharacterized protein</fullName>
    </submittedName>
</protein>
<evidence type="ECO:0000313" key="1">
    <source>
        <dbReference type="EMBL" id="GBM39935.1"/>
    </source>
</evidence>
<sequence>MKSGKQKVDIPLCVVSYNLYKNGVDLLDNLIKTYFSSTQEKVVLTIIKKCICDITGLETLKTFPPDQVVELLEFIRHFTIAYLGLCVPRNVARMSLGIREKNQDYFKFPK</sequence>
<dbReference type="EMBL" id="BGPR01000910">
    <property type="protein sequence ID" value="GBM39935.1"/>
    <property type="molecule type" value="Genomic_DNA"/>
</dbReference>
<accession>A0A4Y2FHM8</accession>
<evidence type="ECO:0000313" key="2">
    <source>
        <dbReference type="Proteomes" id="UP000499080"/>
    </source>
</evidence>
<organism evidence="1 2">
    <name type="scientific">Araneus ventricosus</name>
    <name type="common">Orbweaver spider</name>
    <name type="synonym">Epeira ventricosa</name>
    <dbReference type="NCBI Taxonomy" id="182803"/>
    <lineage>
        <taxon>Eukaryota</taxon>
        <taxon>Metazoa</taxon>
        <taxon>Ecdysozoa</taxon>
        <taxon>Arthropoda</taxon>
        <taxon>Chelicerata</taxon>
        <taxon>Arachnida</taxon>
        <taxon>Araneae</taxon>
        <taxon>Araneomorphae</taxon>
        <taxon>Entelegynae</taxon>
        <taxon>Araneoidea</taxon>
        <taxon>Araneidae</taxon>
        <taxon>Araneus</taxon>
    </lineage>
</organism>
<dbReference type="Proteomes" id="UP000499080">
    <property type="component" value="Unassembled WGS sequence"/>
</dbReference>
<dbReference type="OrthoDB" id="6434956at2759"/>
<reference evidence="1 2" key="1">
    <citation type="journal article" date="2019" name="Sci. Rep.">
        <title>Orb-weaving spider Araneus ventricosus genome elucidates the spidroin gene catalogue.</title>
        <authorList>
            <person name="Kono N."/>
            <person name="Nakamura H."/>
            <person name="Ohtoshi R."/>
            <person name="Moran D.A.P."/>
            <person name="Shinohara A."/>
            <person name="Yoshida Y."/>
            <person name="Fujiwara M."/>
            <person name="Mori M."/>
            <person name="Tomita M."/>
            <person name="Arakawa K."/>
        </authorList>
    </citation>
    <scope>NUCLEOTIDE SEQUENCE [LARGE SCALE GENOMIC DNA]</scope>
</reference>
<comment type="caution">
    <text evidence="1">The sequence shown here is derived from an EMBL/GenBank/DDBJ whole genome shotgun (WGS) entry which is preliminary data.</text>
</comment>
<dbReference type="AlphaFoldDB" id="A0A4Y2FHM8"/>
<proteinExistence type="predicted"/>
<keyword evidence="2" id="KW-1185">Reference proteome</keyword>
<name>A0A4Y2FHM8_ARAVE</name>
<gene>
    <name evidence="1" type="ORF">AVEN_250253_1</name>
</gene>